<dbReference type="AlphaFoldDB" id="A0A0B1ZLW7"/>
<accession>A0A0B1ZLW7</accession>
<dbReference type="RefSeq" id="WP_039286559.1">
    <property type="nucleotide sequence ID" value="NZ_JTDI01000005.1"/>
</dbReference>
<dbReference type="InterPro" id="IPR023631">
    <property type="entry name" value="Amidase_dom"/>
</dbReference>
<comment type="similarity">
    <text evidence="1">Belongs to the amidase family.</text>
</comment>
<dbReference type="GO" id="GO:0003824">
    <property type="term" value="F:catalytic activity"/>
    <property type="evidence" value="ECO:0007669"/>
    <property type="project" value="InterPro"/>
</dbReference>
<dbReference type="InterPro" id="IPR036928">
    <property type="entry name" value="AS_sf"/>
</dbReference>
<feature type="domain" description="Amidase" evidence="2">
    <location>
        <begin position="80"/>
        <end position="485"/>
    </location>
</feature>
<dbReference type="OrthoDB" id="7490557at2"/>
<dbReference type="Proteomes" id="UP000031057">
    <property type="component" value="Unassembled WGS sequence"/>
</dbReference>
<dbReference type="Gene3D" id="3.90.1300.10">
    <property type="entry name" value="Amidase signature (AS) domain"/>
    <property type="match status" value="1"/>
</dbReference>
<dbReference type="Pfam" id="PF01425">
    <property type="entry name" value="Amidase"/>
    <property type="match status" value="1"/>
</dbReference>
<reference evidence="3 4" key="1">
    <citation type="submission" date="2014-10" db="EMBL/GenBank/DDBJ databases">
        <title>Genome sequence of Novosphingobium malaysiense MUSC 273(T).</title>
        <authorList>
            <person name="Lee L.-H."/>
        </authorList>
    </citation>
    <scope>NUCLEOTIDE SEQUENCE [LARGE SCALE GENOMIC DNA]</scope>
    <source>
        <strain evidence="3 4">MUSC 273</strain>
    </source>
</reference>
<protein>
    <recommendedName>
        <fullName evidence="2">Amidase domain-containing protein</fullName>
    </recommendedName>
</protein>
<evidence type="ECO:0000259" key="2">
    <source>
        <dbReference type="Pfam" id="PF01425"/>
    </source>
</evidence>
<dbReference type="PANTHER" id="PTHR11895">
    <property type="entry name" value="TRANSAMIDASE"/>
    <property type="match status" value="1"/>
</dbReference>
<dbReference type="InterPro" id="IPR006311">
    <property type="entry name" value="TAT_signal"/>
</dbReference>
<evidence type="ECO:0000313" key="3">
    <source>
        <dbReference type="EMBL" id="KHK90334.1"/>
    </source>
</evidence>
<evidence type="ECO:0000256" key="1">
    <source>
        <dbReference type="ARBA" id="ARBA00009199"/>
    </source>
</evidence>
<organism evidence="3 4">
    <name type="scientific">Novosphingobium malaysiense</name>
    <dbReference type="NCBI Taxonomy" id="1348853"/>
    <lineage>
        <taxon>Bacteria</taxon>
        <taxon>Pseudomonadati</taxon>
        <taxon>Pseudomonadota</taxon>
        <taxon>Alphaproteobacteria</taxon>
        <taxon>Sphingomonadales</taxon>
        <taxon>Sphingomonadaceae</taxon>
        <taxon>Novosphingobium</taxon>
    </lineage>
</organism>
<dbReference type="SUPFAM" id="SSF75304">
    <property type="entry name" value="Amidase signature (AS) enzymes"/>
    <property type="match status" value="1"/>
</dbReference>
<evidence type="ECO:0000313" key="4">
    <source>
        <dbReference type="Proteomes" id="UP000031057"/>
    </source>
</evidence>
<dbReference type="EMBL" id="JTDI01000005">
    <property type="protein sequence ID" value="KHK90334.1"/>
    <property type="molecule type" value="Genomic_DNA"/>
</dbReference>
<dbReference type="PROSITE" id="PS51318">
    <property type="entry name" value="TAT"/>
    <property type="match status" value="1"/>
</dbReference>
<dbReference type="InterPro" id="IPR000120">
    <property type="entry name" value="Amidase"/>
</dbReference>
<name>A0A0B1ZLW7_9SPHN</name>
<dbReference type="PANTHER" id="PTHR11895:SF7">
    <property type="entry name" value="GLUTAMYL-TRNA(GLN) AMIDOTRANSFERASE SUBUNIT A, MITOCHONDRIAL"/>
    <property type="match status" value="1"/>
</dbReference>
<proteinExistence type="inferred from homology"/>
<dbReference type="STRING" id="1348853.LK12_17125"/>
<gene>
    <name evidence="3" type="ORF">LK12_17125</name>
</gene>
<comment type="caution">
    <text evidence="3">The sequence shown here is derived from an EMBL/GenBank/DDBJ whole genome shotgun (WGS) entry which is preliminary data.</text>
</comment>
<keyword evidence="4" id="KW-1185">Reference proteome</keyword>
<sequence>MDDRMADGAFAGSIGRRAMIRGTVAGLGALYAGTSLGADAHAAGLAKNDSSDQLLAWLPAWRLREMLDRRELSSTELACFFLSRMDRIESRHHAFFATTPELALRQAAEADARIAAGECRGALDGIPITIKDNLEVSGELCSYGEASMADYVAPVDHPAVEFMRSAGSVFLGKTNVPGRREPGVVEQPSINPWAADRMPGGSTAGGAVALATGVAPLALGTDGGGSCRMPAAFCGLVGIHPTPQRSPSYVYAANFFALCGMGSAGVISRDVRDMATMLQVIARNDPRNLAAWPTPVPDYSARLEKGVQGLRMAWSSDLGMPSNHDDADTPATLDVLRKAALEFSDMGAVVEEPSINLHGLADLYTGIIMAASRRETARCNQSAGSDGVTSLLKVDTQFVQALEHRAELLGRMRKLFETFDIIMCPTVRTVPITWDRWTEGYFPWSHCIQVNMLGLTAMSIPAGFVRGLPVGLQLIGPPDSEPVLLGAAQAFMDSHPFTRPPSIGA</sequence>